<feature type="region of interest" description="Disordered" evidence="1">
    <location>
        <begin position="122"/>
        <end position="147"/>
    </location>
</feature>
<keyword evidence="3" id="KW-1185">Reference proteome</keyword>
<sequence>MKVLSLEISIASLVLALLLLLGWAAKKFLRRCTRVRRRGLETIPKERFEMETRPGTAPGKDRLHHPRHPKLGLCQSHPRGRLQPVLREKEQSKAQSRVMTVSLNPLAAEDVLGSRVRLLRNPTEEEADPRGPASHPPAPPKSHQKRLQIPSFIASVIVLMSEN</sequence>
<reference evidence="2" key="1">
    <citation type="submission" date="2022-08" db="UniProtKB">
        <authorList>
            <consortium name="EnsemblMetazoa"/>
        </authorList>
    </citation>
    <scope>IDENTIFICATION</scope>
    <source>
        <strain evidence="2">05x7-T-G4-1.051#20</strain>
    </source>
</reference>
<accession>A0A8W8MGR9</accession>
<feature type="region of interest" description="Disordered" evidence="1">
    <location>
        <begin position="51"/>
        <end position="77"/>
    </location>
</feature>
<proteinExistence type="predicted"/>
<evidence type="ECO:0000256" key="1">
    <source>
        <dbReference type="SAM" id="MobiDB-lite"/>
    </source>
</evidence>
<evidence type="ECO:0000313" key="3">
    <source>
        <dbReference type="Proteomes" id="UP000005408"/>
    </source>
</evidence>
<protein>
    <submittedName>
        <fullName evidence="2">Uncharacterized protein</fullName>
    </submittedName>
</protein>
<evidence type="ECO:0000313" key="2">
    <source>
        <dbReference type="EnsemblMetazoa" id="G33982.1:cds"/>
    </source>
</evidence>
<dbReference type="AlphaFoldDB" id="A0A8W8MGR9"/>
<dbReference type="Proteomes" id="UP000005408">
    <property type="component" value="Unassembled WGS sequence"/>
</dbReference>
<organism evidence="2 3">
    <name type="scientific">Magallana gigas</name>
    <name type="common">Pacific oyster</name>
    <name type="synonym">Crassostrea gigas</name>
    <dbReference type="NCBI Taxonomy" id="29159"/>
    <lineage>
        <taxon>Eukaryota</taxon>
        <taxon>Metazoa</taxon>
        <taxon>Spiralia</taxon>
        <taxon>Lophotrochozoa</taxon>
        <taxon>Mollusca</taxon>
        <taxon>Bivalvia</taxon>
        <taxon>Autobranchia</taxon>
        <taxon>Pteriomorphia</taxon>
        <taxon>Ostreida</taxon>
        <taxon>Ostreoidea</taxon>
        <taxon>Ostreidae</taxon>
        <taxon>Magallana</taxon>
    </lineage>
</organism>
<name>A0A8W8MGR9_MAGGI</name>
<dbReference type="EnsemblMetazoa" id="G33982.1">
    <property type="protein sequence ID" value="G33982.1:cds"/>
    <property type="gene ID" value="G33982"/>
</dbReference>